<dbReference type="RefSeq" id="WP_114336797.1">
    <property type="nucleotide sequence ID" value="NZ_QPID01000001.1"/>
</dbReference>
<keyword evidence="2" id="KW-1185">Reference proteome</keyword>
<protein>
    <submittedName>
        <fullName evidence="1">Uncharacterized protein</fullName>
    </submittedName>
</protein>
<gene>
    <name evidence="1" type="ORF">DU002_02700</name>
</gene>
<proteinExistence type="predicted"/>
<organism evidence="1 2">
    <name type="scientific">Corallincola holothuriorum</name>
    <dbReference type="NCBI Taxonomy" id="2282215"/>
    <lineage>
        <taxon>Bacteria</taxon>
        <taxon>Pseudomonadati</taxon>
        <taxon>Pseudomonadota</taxon>
        <taxon>Gammaproteobacteria</taxon>
        <taxon>Alteromonadales</taxon>
        <taxon>Psychromonadaceae</taxon>
        <taxon>Corallincola</taxon>
    </lineage>
</organism>
<reference evidence="1 2" key="1">
    <citation type="submission" date="2018-07" db="EMBL/GenBank/DDBJ databases">
        <title>Corallincola holothuriorum sp. nov., a new facultative anaerobe isolated from sea cucumber Apostichopus japonicus.</title>
        <authorList>
            <person name="Xia H."/>
        </authorList>
    </citation>
    <scope>NUCLEOTIDE SEQUENCE [LARGE SCALE GENOMIC DNA]</scope>
    <source>
        <strain evidence="1 2">C4</strain>
    </source>
</reference>
<evidence type="ECO:0000313" key="2">
    <source>
        <dbReference type="Proteomes" id="UP000252558"/>
    </source>
</evidence>
<name>A0A368NS04_9GAMM</name>
<comment type="caution">
    <text evidence="1">The sequence shown here is derived from an EMBL/GenBank/DDBJ whole genome shotgun (WGS) entry which is preliminary data.</text>
</comment>
<dbReference type="AlphaFoldDB" id="A0A368NS04"/>
<sequence>MASASNFIVWREKIARLAAESDPTMADEASQLSHRQLEPLYRRGMEAEEVYQQLFSGHGHE</sequence>
<accession>A0A368NS04</accession>
<dbReference type="Proteomes" id="UP000252558">
    <property type="component" value="Unassembled WGS sequence"/>
</dbReference>
<dbReference type="EMBL" id="QPID01000001">
    <property type="protein sequence ID" value="RCU52890.1"/>
    <property type="molecule type" value="Genomic_DNA"/>
</dbReference>
<evidence type="ECO:0000313" key="1">
    <source>
        <dbReference type="EMBL" id="RCU52890.1"/>
    </source>
</evidence>